<evidence type="ECO:0000313" key="2">
    <source>
        <dbReference type="Proteomes" id="UP000183954"/>
    </source>
</evidence>
<organism evidence="1 2">
    <name type="scientific">Desulfosporosinus lacus DSM 15449</name>
    <dbReference type="NCBI Taxonomy" id="1121420"/>
    <lineage>
        <taxon>Bacteria</taxon>
        <taxon>Bacillati</taxon>
        <taxon>Bacillota</taxon>
        <taxon>Clostridia</taxon>
        <taxon>Eubacteriales</taxon>
        <taxon>Desulfitobacteriaceae</taxon>
        <taxon>Desulfosporosinus</taxon>
    </lineage>
</organism>
<dbReference type="AlphaFoldDB" id="A0A1M5Y7T6"/>
<keyword evidence="2" id="KW-1185">Reference proteome</keyword>
<dbReference type="OrthoDB" id="1862842at2"/>
<reference evidence="2" key="1">
    <citation type="submission" date="2016-11" db="EMBL/GenBank/DDBJ databases">
        <authorList>
            <person name="Varghese N."/>
            <person name="Submissions S."/>
        </authorList>
    </citation>
    <scope>NUCLEOTIDE SEQUENCE [LARGE SCALE GENOMIC DNA]</scope>
    <source>
        <strain evidence="2">DSM 15449</strain>
    </source>
</reference>
<gene>
    <name evidence="1" type="ORF">SAMN02746098_02295</name>
</gene>
<sequence length="202" mass="22729">MSNDEIEEKLLGPVEMIIKGAESPLFSKFSNNKGIPDIELMASQIVKLGTSNSIGSIIGVNDQAFEVATIQNWVKRGIIESPDGKKYPPQQVARILMTNDLKVLFELKEAKEIIDYGESISNFTLVELYEYHLSLFSEIEKLTPSLNVLYGRALEIIRAKRDPSEDDIKVSTFVTFLTISKWASFTRELILKWIESPSIDGV</sequence>
<proteinExistence type="predicted"/>
<dbReference type="Proteomes" id="UP000183954">
    <property type="component" value="Unassembled WGS sequence"/>
</dbReference>
<dbReference type="InterPro" id="IPR014975">
    <property type="entry name" value="DUF1836"/>
</dbReference>
<dbReference type="RefSeq" id="WP_073029867.1">
    <property type="nucleotide sequence ID" value="NZ_FQXJ01000007.1"/>
</dbReference>
<name>A0A1M5Y7T6_9FIRM</name>
<protein>
    <recommendedName>
        <fullName evidence="3">DUF1836 domain-containing protein</fullName>
    </recommendedName>
</protein>
<evidence type="ECO:0000313" key="1">
    <source>
        <dbReference type="EMBL" id="SHI07533.1"/>
    </source>
</evidence>
<evidence type="ECO:0008006" key="3">
    <source>
        <dbReference type="Google" id="ProtNLM"/>
    </source>
</evidence>
<dbReference type="Pfam" id="PF08876">
    <property type="entry name" value="DUF1836"/>
    <property type="match status" value="1"/>
</dbReference>
<dbReference type="PANTHER" id="PTHR40056">
    <property type="entry name" value="HYPOTHETICAL CYTOSOLIC PROTEIN"/>
    <property type="match status" value="1"/>
</dbReference>
<dbReference type="EMBL" id="FQXJ01000007">
    <property type="protein sequence ID" value="SHI07533.1"/>
    <property type="molecule type" value="Genomic_DNA"/>
</dbReference>
<accession>A0A1M5Y7T6</accession>
<dbReference type="PANTHER" id="PTHR40056:SF1">
    <property type="entry name" value="DUF1836 DOMAIN-CONTAINING PROTEIN"/>
    <property type="match status" value="1"/>
</dbReference>